<accession>A0AAF0DM74</accession>
<dbReference type="InterPro" id="IPR009643">
    <property type="entry name" value="HS1-bd"/>
</dbReference>
<dbReference type="Pfam" id="PF06825">
    <property type="entry name" value="HSBP1"/>
    <property type="match status" value="1"/>
</dbReference>
<dbReference type="GO" id="GO:0005634">
    <property type="term" value="C:nucleus"/>
    <property type="evidence" value="ECO:0007669"/>
    <property type="project" value="TreeGrafter"/>
</dbReference>
<feature type="compositionally biased region" description="Polar residues" evidence="2">
    <location>
        <begin position="8"/>
        <end position="25"/>
    </location>
</feature>
<keyword evidence="4" id="KW-1185">Reference proteome</keyword>
<name>A0AAF0DM74_9EURO</name>
<reference evidence="3" key="1">
    <citation type="submission" date="2023-03" db="EMBL/GenBank/DDBJ databases">
        <title>Emydomyces testavorans Genome Sequence.</title>
        <authorList>
            <person name="Hoyer L."/>
        </authorList>
    </citation>
    <scope>NUCLEOTIDE SEQUENCE</scope>
    <source>
        <strain evidence="3">16-2883</strain>
    </source>
</reference>
<comment type="similarity">
    <text evidence="1">Belongs to the HSBP1 family.</text>
</comment>
<dbReference type="Gene3D" id="1.20.5.430">
    <property type="match status" value="1"/>
</dbReference>
<protein>
    <recommendedName>
        <fullName evidence="5">Heat shock factor binding protein 1</fullName>
    </recommendedName>
</protein>
<evidence type="ECO:0000313" key="3">
    <source>
        <dbReference type="EMBL" id="WEW61008.1"/>
    </source>
</evidence>
<sequence length="86" mass="9363">MSGPPSRPASQVTSPSTIKQATQTEASKEDNSAQNLAVAVDDLLDQLQHRFTNVSNEIFGKLDDMARRLDELEASLTNTSETERGT</sequence>
<dbReference type="Proteomes" id="UP001219355">
    <property type="component" value="Chromosome 4"/>
</dbReference>
<dbReference type="GO" id="GO:0070370">
    <property type="term" value="P:cellular heat acclimation"/>
    <property type="evidence" value="ECO:0007669"/>
    <property type="project" value="TreeGrafter"/>
</dbReference>
<evidence type="ECO:0000313" key="4">
    <source>
        <dbReference type="Proteomes" id="UP001219355"/>
    </source>
</evidence>
<dbReference type="GO" id="GO:0003714">
    <property type="term" value="F:transcription corepressor activity"/>
    <property type="evidence" value="ECO:0007669"/>
    <property type="project" value="InterPro"/>
</dbReference>
<dbReference type="EMBL" id="CP120630">
    <property type="protein sequence ID" value="WEW61008.1"/>
    <property type="molecule type" value="Genomic_DNA"/>
</dbReference>
<dbReference type="PANTHER" id="PTHR19424">
    <property type="entry name" value="HEAT SHOCK FACTOR BINDING PROTEIN 1"/>
    <property type="match status" value="1"/>
</dbReference>
<feature type="region of interest" description="Disordered" evidence="2">
    <location>
        <begin position="1"/>
        <end position="32"/>
    </location>
</feature>
<evidence type="ECO:0000256" key="1">
    <source>
        <dbReference type="ARBA" id="ARBA00006349"/>
    </source>
</evidence>
<evidence type="ECO:0008006" key="5">
    <source>
        <dbReference type="Google" id="ProtNLM"/>
    </source>
</evidence>
<dbReference type="GO" id="GO:0005829">
    <property type="term" value="C:cytosol"/>
    <property type="evidence" value="ECO:0007669"/>
    <property type="project" value="TreeGrafter"/>
</dbReference>
<evidence type="ECO:0000256" key="2">
    <source>
        <dbReference type="SAM" id="MobiDB-lite"/>
    </source>
</evidence>
<proteinExistence type="inferred from homology"/>
<dbReference type="PANTHER" id="PTHR19424:SF0">
    <property type="entry name" value="HEAT SHOCK FACTOR BINDING PROTEIN 1"/>
    <property type="match status" value="1"/>
</dbReference>
<dbReference type="AlphaFoldDB" id="A0AAF0DM74"/>
<gene>
    <name evidence="3" type="ORF">PRK78_006497</name>
</gene>
<organism evidence="3 4">
    <name type="scientific">Emydomyces testavorans</name>
    <dbReference type="NCBI Taxonomy" id="2070801"/>
    <lineage>
        <taxon>Eukaryota</taxon>
        <taxon>Fungi</taxon>
        <taxon>Dikarya</taxon>
        <taxon>Ascomycota</taxon>
        <taxon>Pezizomycotina</taxon>
        <taxon>Eurotiomycetes</taxon>
        <taxon>Eurotiomycetidae</taxon>
        <taxon>Onygenales</taxon>
        <taxon>Nannizziopsiaceae</taxon>
        <taxon>Emydomyces</taxon>
    </lineage>
</organism>